<dbReference type="Pfam" id="PF14903">
    <property type="entry name" value="WG_beta_rep"/>
    <property type="match status" value="2"/>
</dbReference>
<dbReference type="EMBL" id="VOSB01000016">
    <property type="protein sequence ID" value="TXE16731.1"/>
    <property type="molecule type" value="Genomic_DNA"/>
</dbReference>
<name>A0A5C7B6W3_9FLAO</name>
<dbReference type="AlphaFoldDB" id="A0A5C7B6W3"/>
<gene>
    <name evidence="1" type="ORF">ES692_11775</name>
</gene>
<dbReference type="RefSeq" id="WP_028872149.1">
    <property type="nucleotide sequence ID" value="NZ_VOSB01000016.1"/>
</dbReference>
<dbReference type="STRING" id="1123037.GCA_000425305_02356"/>
<proteinExistence type="predicted"/>
<dbReference type="OrthoDB" id="5464673at2"/>
<evidence type="ECO:0000313" key="1">
    <source>
        <dbReference type="EMBL" id="TXE16731.1"/>
    </source>
</evidence>
<accession>A0A5C7B6W3</accession>
<comment type="caution">
    <text evidence="1">The sequence shown here is derived from an EMBL/GenBank/DDBJ whole genome shotgun (WGS) entry which is preliminary data.</text>
</comment>
<organism evidence="1 2">
    <name type="scientific">Psychroserpens burtonensis</name>
    <dbReference type="NCBI Taxonomy" id="49278"/>
    <lineage>
        <taxon>Bacteria</taxon>
        <taxon>Pseudomonadati</taxon>
        <taxon>Bacteroidota</taxon>
        <taxon>Flavobacteriia</taxon>
        <taxon>Flavobacteriales</taxon>
        <taxon>Flavobacteriaceae</taxon>
        <taxon>Psychroserpens</taxon>
    </lineage>
</organism>
<dbReference type="InterPro" id="IPR032774">
    <property type="entry name" value="WG_beta_rep"/>
</dbReference>
<reference evidence="1 2" key="1">
    <citation type="submission" date="2019-08" db="EMBL/GenBank/DDBJ databases">
        <title>Genome of Psychroserpens burtonensis ACAM 167.</title>
        <authorList>
            <person name="Bowman J.P."/>
        </authorList>
    </citation>
    <scope>NUCLEOTIDE SEQUENCE [LARGE SCALE GENOMIC DNA]</scope>
    <source>
        <strain evidence="1 2">ACAM 167</strain>
    </source>
</reference>
<dbReference type="Proteomes" id="UP000321938">
    <property type="component" value="Unassembled WGS sequence"/>
</dbReference>
<evidence type="ECO:0000313" key="2">
    <source>
        <dbReference type="Proteomes" id="UP000321938"/>
    </source>
</evidence>
<sequence>MKKAIILFFVIVIIPIFGFTQSIKNLDYISPFYDGIAAIKKGNQWAFINNKGAIIVGFRNDVVTTKMTNENYPIFSDRRCLIKQIKDGISYFGYIDADGKTIIEPQFLNASNFNGGKAIVLELVKEMVGQNKALGKDVVYYKYYEVTIDTTGQIKNYLTQEAVNVVLDKEFMRKPPEIISKHISDNLYAVMYKDNTWAIIITNE</sequence>
<protein>
    <submittedName>
        <fullName evidence="1">WG repeat-containing protein</fullName>
    </submittedName>
</protein>
<keyword evidence="2" id="KW-1185">Reference proteome</keyword>